<gene>
    <name evidence="2" type="ORF">SBA1_290043</name>
</gene>
<evidence type="ECO:0000313" key="3">
    <source>
        <dbReference type="Proteomes" id="UP000238701"/>
    </source>
</evidence>
<keyword evidence="1" id="KW-0732">Signal</keyword>
<dbReference type="Proteomes" id="UP000238701">
    <property type="component" value="Unassembled WGS sequence"/>
</dbReference>
<evidence type="ECO:0000313" key="2">
    <source>
        <dbReference type="EMBL" id="SPF39681.1"/>
    </source>
</evidence>
<proteinExistence type="predicted"/>
<name>A0A2U3KJ54_9BACT</name>
<protein>
    <submittedName>
        <fullName evidence="2">Uncharacterized protein</fullName>
    </submittedName>
</protein>
<organism evidence="2 3">
    <name type="scientific">Candidatus Sulfotelmatobacter kueseliae</name>
    <dbReference type="NCBI Taxonomy" id="2042962"/>
    <lineage>
        <taxon>Bacteria</taxon>
        <taxon>Pseudomonadati</taxon>
        <taxon>Acidobacteriota</taxon>
        <taxon>Terriglobia</taxon>
        <taxon>Terriglobales</taxon>
        <taxon>Candidatus Korobacteraceae</taxon>
        <taxon>Candidatus Sulfotelmatobacter</taxon>
    </lineage>
</organism>
<sequence length="160" mass="16790">MKFATWALCLAFLAVAARAQTAPPQEPASPPPPPMEGCCMHSHQHGMAGQGMPMPDMKAQVEKMRAALDQMKANLAKLKDPTVKQQAQLDVDLWQAMVEHMEGMAKMVSHGPDQAMGDMHGGMGCCGGMHKGDGCCGGMKDAGSGKCMHGDASAKAVPAE</sequence>
<evidence type="ECO:0000256" key="1">
    <source>
        <dbReference type="SAM" id="SignalP"/>
    </source>
</evidence>
<feature type="signal peptide" evidence="1">
    <location>
        <begin position="1"/>
        <end position="19"/>
    </location>
</feature>
<accession>A0A2U3KJ54</accession>
<reference evidence="3" key="1">
    <citation type="submission" date="2018-02" db="EMBL/GenBank/DDBJ databases">
        <authorList>
            <person name="Hausmann B."/>
        </authorList>
    </citation>
    <scope>NUCLEOTIDE SEQUENCE [LARGE SCALE GENOMIC DNA]</scope>
    <source>
        <strain evidence="3">Peat soil MAG SbA1</strain>
    </source>
</reference>
<feature type="chain" id="PRO_5015732121" evidence="1">
    <location>
        <begin position="20"/>
        <end position="160"/>
    </location>
</feature>
<dbReference type="EMBL" id="OMOD01000121">
    <property type="protein sequence ID" value="SPF39681.1"/>
    <property type="molecule type" value="Genomic_DNA"/>
</dbReference>
<dbReference type="AlphaFoldDB" id="A0A2U3KJ54"/>